<proteinExistence type="predicted"/>
<evidence type="ECO:0000313" key="3">
    <source>
        <dbReference type="Proteomes" id="UP000008068"/>
    </source>
</evidence>
<organism evidence="3">
    <name type="scientific">Caenorhabditis brenneri</name>
    <name type="common">Nematode worm</name>
    <dbReference type="NCBI Taxonomy" id="135651"/>
    <lineage>
        <taxon>Eukaryota</taxon>
        <taxon>Metazoa</taxon>
        <taxon>Ecdysozoa</taxon>
        <taxon>Nematoda</taxon>
        <taxon>Chromadorea</taxon>
        <taxon>Rhabditida</taxon>
        <taxon>Rhabditina</taxon>
        <taxon>Rhabditomorpha</taxon>
        <taxon>Rhabditoidea</taxon>
        <taxon>Rhabditidae</taxon>
        <taxon>Peloderinae</taxon>
        <taxon>Caenorhabditis</taxon>
    </lineage>
</organism>
<dbReference type="InParanoid" id="G0M791"/>
<protein>
    <recommendedName>
        <fullName evidence="1">F-box domain-containing protein</fullName>
    </recommendedName>
</protein>
<dbReference type="HOGENOM" id="CLU_030831_0_2_1"/>
<dbReference type="InterPro" id="IPR001810">
    <property type="entry name" value="F-box_dom"/>
</dbReference>
<dbReference type="CDD" id="cd22150">
    <property type="entry name" value="F-box_CeFBXA-like"/>
    <property type="match status" value="1"/>
</dbReference>
<dbReference type="AlphaFoldDB" id="G0M791"/>
<dbReference type="Pfam" id="PF01827">
    <property type="entry name" value="FTH"/>
    <property type="match status" value="1"/>
</dbReference>
<dbReference type="PANTHER" id="PTHR23014">
    <property type="entry name" value="F-BOX A PROTEIN"/>
    <property type="match status" value="1"/>
</dbReference>
<dbReference type="InterPro" id="IPR002900">
    <property type="entry name" value="DUF38/FTH_CAE_spp"/>
</dbReference>
<dbReference type="OrthoDB" id="5846841at2759"/>
<dbReference type="EMBL" id="GL379786">
    <property type="protein sequence ID" value="EGT30488.1"/>
    <property type="molecule type" value="Genomic_DNA"/>
</dbReference>
<evidence type="ECO:0000313" key="2">
    <source>
        <dbReference type="EMBL" id="EGT30488.1"/>
    </source>
</evidence>
<accession>G0M791</accession>
<reference evidence="3" key="1">
    <citation type="submission" date="2011-07" db="EMBL/GenBank/DDBJ databases">
        <authorList>
            <consortium name="Caenorhabditis brenneri Sequencing and Analysis Consortium"/>
            <person name="Wilson R.K."/>
        </authorList>
    </citation>
    <scope>NUCLEOTIDE SEQUENCE [LARGE SCALE GENOMIC DNA]</scope>
    <source>
        <strain evidence="3">PB2801</strain>
    </source>
</reference>
<sequence length="329" mass="38203">MPTLTDVPDRAMGVILKELKYRTVMKLRKVCTSLRDQVDNIKPSTNFKSICIKLENGGASVTLAEDFFRTRIITFKPDPEGCRVENGTRIILLKKLTAHEALFNDIKHVLTFQTEKMWFLWVYSSENEETNDAVFQRVGSIFALRSALLKVENLYMEATNQDQILQIVPFLDPTVFVTFTLLDLSKAKHTIQINAVANLAQWLACKTLVIKNCIISGKVQNFFNFGSISVIFQTITSRNLVSIKKAFFESSVPHHFEIGYINFTDEERFFQLPEFIREGREKKKLRWFFRMSRRGLILHISIKKEKKRSYFEFSTIMEARVPRYAPIFG</sequence>
<dbReference type="OMA" id="STIMEAR"/>
<feature type="domain" description="F-box" evidence="1">
    <location>
        <begin position="1"/>
        <end position="50"/>
    </location>
</feature>
<dbReference type="Proteomes" id="UP000008068">
    <property type="component" value="Unassembled WGS sequence"/>
</dbReference>
<dbReference type="PROSITE" id="PS50181">
    <property type="entry name" value="FBOX"/>
    <property type="match status" value="1"/>
</dbReference>
<dbReference type="PANTHER" id="PTHR23014:SF1">
    <property type="entry name" value="DUF38 DOMAIN-CONTAINING PROTEIN-RELATED"/>
    <property type="match status" value="1"/>
</dbReference>
<keyword evidence="3" id="KW-1185">Reference proteome</keyword>
<evidence type="ECO:0000259" key="1">
    <source>
        <dbReference type="PROSITE" id="PS50181"/>
    </source>
</evidence>
<gene>
    <name evidence="2" type="ORF">CAEBREN_18903</name>
</gene>
<name>G0M791_CAEBE</name>
<dbReference type="eggNOG" id="ENOG502TJUC">
    <property type="taxonomic scope" value="Eukaryota"/>
</dbReference>